<organism evidence="2 3">
    <name type="scientific">Lysobacter cavernae</name>
    <dbReference type="NCBI Taxonomy" id="1685901"/>
    <lineage>
        <taxon>Bacteria</taxon>
        <taxon>Pseudomonadati</taxon>
        <taxon>Pseudomonadota</taxon>
        <taxon>Gammaproteobacteria</taxon>
        <taxon>Lysobacterales</taxon>
        <taxon>Lysobacteraceae</taxon>
        <taxon>Lysobacter</taxon>
    </lineage>
</organism>
<dbReference type="Gene3D" id="3.30.70.970">
    <property type="entry name" value="RraB-like"/>
    <property type="match status" value="1"/>
</dbReference>
<feature type="domain" description="Regulator of ribonuclease activity B" evidence="1">
    <location>
        <begin position="12"/>
        <end position="110"/>
    </location>
</feature>
<accession>A0ABV7RQU9</accession>
<evidence type="ECO:0000259" key="1">
    <source>
        <dbReference type="Pfam" id="PF06877"/>
    </source>
</evidence>
<evidence type="ECO:0000313" key="3">
    <source>
        <dbReference type="Proteomes" id="UP001595740"/>
    </source>
</evidence>
<keyword evidence="3" id="KW-1185">Reference proteome</keyword>
<protein>
    <submittedName>
        <fullName evidence="2">Ribonuclease E inhibitor RraB</fullName>
    </submittedName>
</protein>
<dbReference type="InterPro" id="IPR036701">
    <property type="entry name" value="RraB-like_sf"/>
</dbReference>
<dbReference type="SUPFAM" id="SSF89946">
    <property type="entry name" value="Hypothetical protein VC0424"/>
    <property type="match status" value="1"/>
</dbReference>
<dbReference type="Pfam" id="PF06877">
    <property type="entry name" value="RraB"/>
    <property type="match status" value="1"/>
</dbReference>
<name>A0ABV7RQU9_9GAMM</name>
<reference evidence="3" key="1">
    <citation type="journal article" date="2019" name="Int. J. Syst. Evol. Microbiol.">
        <title>The Global Catalogue of Microorganisms (GCM) 10K type strain sequencing project: providing services to taxonomists for standard genome sequencing and annotation.</title>
        <authorList>
            <consortium name="The Broad Institute Genomics Platform"/>
            <consortium name="The Broad Institute Genome Sequencing Center for Infectious Disease"/>
            <person name="Wu L."/>
            <person name="Ma J."/>
        </authorList>
    </citation>
    <scope>NUCLEOTIDE SEQUENCE [LARGE SCALE GENOMIC DNA]</scope>
    <source>
        <strain evidence="3">KCTC 42875</strain>
    </source>
</reference>
<evidence type="ECO:0000313" key="2">
    <source>
        <dbReference type="EMBL" id="MFC3550241.1"/>
    </source>
</evidence>
<dbReference type="RefSeq" id="WP_386757863.1">
    <property type="nucleotide sequence ID" value="NZ_JBHRXK010000001.1"/>
</dbReference>
<sequence length="118" mass="12799">MRELRAMMIPDDENGQVLKQMLEDGDDLERARGIEFYQVFSAEADAQAFAEAAAVLPDLTVDAPEVDDEGIWQVCAIRVMAPGHAAITALERQLGELAEVHRGYADGWGCSPAGDTAH</sequence>
<dbReference type="InterPro" id="IPR009671">
    <property type="entry name" value="RraB_dom"/>
</dbReference>
<gene>
    <name evidence="2" type="ORF">ACFOLC_04360</name>
</gene>
<dbReference type="EMBL" id="JBHRXK010000001">
    <property type="protein sequence ID" value="MFC3550241.1"/>
    <property type="molecule type" value="Genomic_DNA"/>
</dbReference>
<comment type="caution">
    <text evidence="2">The sequence shown here is derived from an EMBL/GenBank/DDBJ whole genome shotgun (WGS) entry which is preliminary data.</text>
</comment>
<dbReference type="Proteomes" id="UP001595740">
    <property type="component" value="Unassembled WGS sequence"/>
</dbReference>
<proteinExistence type="predicted"/>